<feature type="transmembrane region" description="Helical" evidence="4">
    <location>
        <begin position="134"/>
        <end position="154"/>
    </location>
</feature>
<feature type="transmembrane region" description="Helical" evidence="4">
    <location>
        <begin position="220"/>
        <end position="238"/>
    </location>
</feature>
<dbReference type="Gene3D" id="1.20.1250.20">
    <property type="entry name" value="MFS general substrate transporter like domains"/>
    <property type="match status" value="2"/>
</dbReference>
<sequence>MFELHVLKRPERSWTSRSKPDSIDPLGGNAASSSVQDQIQRNTGFELNDKRNHNLSTIQTAHEVSREMDPVLSPGSIELEDLELPEGGLKAWLVVFGSFMGLIPLFGMINSLGAIQSYISKHQLATVSSSSTSWIFSLYLSITFLSCIFTGGYFDRNGGRRPLIVGTVMYTGGVFATGNCTTLWQFILAFSVLGGLASGILMTPLVSCIATWFIRKRGTATSIATIGGSLGGVIFPVMLRKLYSEVGFQWALRIVALLCLFMLVCSIVFAVERETASAVPFESKREGLKFYMTSAFNWSYFSDAKYMFAVMGMALAESSLTASATFFASYAMAQKNSESISYALLAATNAIGVPGRFVSGYVADKWIGRFNTIIITLTITTIFNLVLWLPFGSNINVLWAYTILYGFSTGSILSLSPVCLGQISKTSDFGKRYATGYMIEALVILPMIPIGGAIIGQGSIKSYNNFIIFTSILMIASAGCYVISRFFCVGNSFCKF</sequence>
<accession>A0A1G4JKL2</accession>
<dbReference type="GO" id="GO:0016020">
    <property type="term" value="C:membrane"/>
    <property type="evidence" value="ECO:0007669"/>
    <property type="project" value="UniProtKB-SubCell"/>
</dbReference>
<reference evidence="6 7" key="1">
    <citation type="submission" date="2016-03" db="EMBL/GenBank/DDBJ databases">
        <authorList>
            <person name="Devillers H."/>
        </authorList>
    </citation>
    <scope>NUCLEOTIDE SEQUENCE [LARGE SCALE GENOMIC DNA]</scope>
    <source>
        <strain evidence="6">CBS 11717</strain>
    </source>
</reference>
<dbReference type="GO" id="GO:0032218">
    <property type="term" value="P:riboflavin transport"/>
    <property type="evidence" value="ECO:0007669"/>
    <property type="project" value="TreeGrafter"/>
</dbReference>
<dbReference type="OrthoDB" id="6509908at2759"/>
<dbReference type="PROSITE" id="PS50850">
    <property type="entry name" value="MFS"/>
    <property type="match status" value="1"/>
</dbReference>
<dbReference type="InterPro" id="IPR011701">
    <property type="entry name" value="MFS"/>
</dbReference>
<evidence type="ECO:0000313" key="7">
    <source>
        <dbReference type="Proteomes" id="UP000191024"/>
    </source>
</evidence>
<protein>
    <submittedName>
        <fullName evidence="6">LAMI_0E04742g1_1</fullName>
    </submittedName>
</protein>
<evidence type="ECO:0000259" key="5">
    <source>
        <dbReference type="PROSITE" id="PS50850"/>
    </source>
</evidence>
<feature type="transmembrane region" description="Helical" evidence="4">
    <location>
        <begin position="441"/>
        <end position="460"/>
    </location>
</feature>
<evidence type="ECO:0000313" key="6">
    <source>
        <dbReference type="EMBL" id="SCU91103.1"/>
    </source>
</evidence>
<name>A0A1G4JKL2_9SACH</name>
<evidence type="ECO:0000256" key="4">
    <source>
        <dbReference type="SAM" id="Phobius"/>
    </source>
</evidence>
<keyword evidence="4" id="KW-1133">Transmembrane helix</keyword>
<evidence type="ECO:0000256" key="2">
    <source>
        <dbReference type="ARBA" id="ARBA00006727"/>
    </source>
</evidence>
<organism evidence="6 7">
    <name type="scientific">Lachancea mirantina</name>
    <dbReference type="NCBI Taxonomy" id="1230905"/>
    <lineage>
        <taxon>Eukaryota</taxon>
        <taxon>Fungi</taxon>
        <taxon>Dikarya</taxon>
        <taxon>Ascomycota</taxon>
        <taxon>Saccharomycotina</taxon>
        <taxon>Saccharomycetes</taxon>
        <taxon>Saccharomycetales</taxon>
        <taxon>Saccharomycetaceae</taxon>
        <taxon>Lachancea</taxon>
    </lineage>
</organism>
<feature type="transmembrane region" description="Helical" evidence="4">
    <location>
        <begin position="91"/>
        <end position="114"/>
    </location>
</feature>
<feature type="region of interest" description="Disordered" evidence="3">
    <location>
        <begin position="1"/>
        <end position="37"/>
    </location>
</feature>
<keyword evidence="4" id="KW-0812">Transmembrane</keyword>
<keyword evidence="7" id="KW-1185">Reference proteome</keyword>
<keyword evidence="4" id="KW-0472">Membrane</keyword>
<proteinExistence type="inferred from homology"/>
<dbReference type="Pfam" id="PF07690">
    <property type="entry name" value="MFS_1"/>
    <property type="match status" value="1"/>
</dbReference>
<evidence type="ECO:0000256" key="3">
    <source>
        <dbReference type="SAM" id="MobiDB-lite"/>
    </source>
</evidence>
<feature type="transmembrane region" description="Helical" evidence="4">
    <location>
        <begin position="466"/>
        <end position="488"/>
    </location>
</feature>
<evidence type="ECO:0000256" key="1">
    <source>
        <dbReference type="ARBA" id="ARBA00004141"/>
    </source>
</evidence>
<dbReference type="CDD" id="cd17352">
    <property type="entry name" value="MFS_MCT_SLC16"/>
    <property type="match status" value="1"/>
</dbReference>
<feature type="compositionally biased region" description="Basic and acidic residues" evidence="3">
    <location>
        <begin position="1"/>
        <end position="22"/>
    </location>
</feature>
<feature type="transmembrane region" description="Helical" evidence="4">
    <location>
        <begin position="163"/>
        <end position="187"/>
    </location>
</feature>
<dbReference type="InterPro" id="IPR036259">
    <property type="entry name" value="MFS_trans_sf"/>
</dbReference>
<feature type="transmembrane region" description="Helical" evidence="4">
    <location>
        <begin position="250"/>
        <end position="271"/>
    </location>
</feature>
<dbReference type="GO" id="GO:0022857">
    <property type="term" value="F:transmembrane transporter activity"/>
    <property type="evidence" value="ECO:0007669"/>
    <property type="project" value="InterPro"/>
</dbReference>
<dbReference type="PANTHER" id="PTHR11360:SF295">
    <property type="entry name" value="TRANSPORTER MCH4-RELATED"/>
    <property type="match status" value="1"/>
</dbReference>
<feature type="transmembrane region" description="Helical" evidence="4">
    <location>
        <begin position="397"/>
        <end position="420"/>
    </location>
</feature>
<feature type="transmembrane region" description="Helical" evidence="4">
    <location>
        <begin position="339"/>
        <end position="358"/>
    </location>
</feature>
<comment type="subcellular location">
    <subcellularLocation>
        <location evidence="1">Membrane</location>
        <topology evidence="1">Multi-pass membrane protein</topology>
    </subcellularLocation>
</comment>
<feature type="transmembrane region" description="Helical" evidence="4">
    <location>
        <begin position="193"/>
        <end position="213"/>
    </location>
</feature>
<comment type="similarity">
    <text evidence="2">Belongs to the major facilitator superfamily. Monocarboxylate porter (TC 2.A.1.13) family.</text>
</comment>
<feature type="domain" description="Major facilitator superfamily (MFS) profile" evidence="5">
    <location>
        <begin position="90"/>
        <end position="488"/>
    </location>
</feature>
<dbReference type="Proteomes" id="UP000191024">
    <property type="component" value="Chromosome E"/>
</dbReference>
<dbReference type="InterPro" id="IPR020846">
    <property type="entry name" value="MFS_dom"/>
</dbReference>
<dbReference type="PANTHER" id="PTHR11360">
    <property type="entry name" value="MONOCARBOXYLATE TRANSPORTER"/>
    <property type="match status" value="1"/>
</dbReference>
<gene>
    <name evidence="6" type="ORF">LAMI_0E04742G</name>
</gene>
<dbReference type="SUPFAM" id="SSF103473">
    <property type="entry name" value="MFS general substrate transporter"/>
    <property type="match status" value="1"/>
</dbReference>
<dbReference type="AlphaFoldDB" id="A0A1G4JKL2"/>
<feature type="transmembrane region" description="Helical" evidence="4">
    <location>
        <begin position="306"/>
        <end position="333"/>
    </location>
</feature>
<dbReference type="EMBL" id="LT598465">
    <property type="protein sequence ID" value="SCU91103.1"/>
    <property type="molecule type" value="Genomic_DNA"/>
</dbReference>
<dbReference type="InterPro" id="IPR050327">
    <property type="entry name" value="Proton-linked_MCT"/>
</dbReference>
<feature type="transmembrane region" description="Helical" evidence="4">
    <location>
        <begin position="370"/>
        <end position="391"/>
    </location>
</feature>